<evidence type="ECO:0000256" key="1">
    <source>
        <dbReference type="ARBA" id="ARBA00006596"/>
    </source>
</evidence>
<dbReference type="Pfam" id="PF02906">
    <property type="entry name" value="Fe_hyd_lg_C"/>
    <property type="match status" value="1"/>
</dbReference>
<dbReference type="InterPro" id="IPR050340">
    <property type="entry name" value="Cytosolic_Fe-S_CAF"/>
</dbReference>
<evidence type="ECO:0000256" key="2">
    <source>
        <dbReference type="SAM" id="MobiDB-lite"/>
    </source>
</evidence>
<evidence type="ECO:0000313" key="4">
    <source>
        <dbReference type="Proteomes" id="UP001652741"/>
    </source>
</evidence>
<dbReference type="PANTHER" id="PTHR11615">
    <property type="entry name" value="NITRATE, FORMATE, IRON DEHYDROGENASE"/>
    <property type="match status" value="1"/>
</dbReference>
<protein>
    <submittedName>
        <fullName evidence="5">Nuclear prelamin A recognition factor isoform X1</fullName>
    </submittedName>
</protein>
<dbReference type="Pfam" id="PF02256">
    <property type="entry name" value="Fe_hyd_SSU"/>
    <property type="match status" value="1"/>
</dbReference>
<evidence type="ECO:0000259" key="3">
    <source>
        <dbReference type="SMART" id="SM00902"/>
    </source>
</evidence>
<feature type="region of interest" description="Disordered" evidence="2">
    <location>
        <begin position="469"/>
        <end position="501"/>
    </location>
</feature>
<reference evidence="5" key="1">
    <citation type="submission" date="2025-08" db="UniProtKB">
        <authorList>
            <consortium name="RefSeq"/>
        </authorList>
    </citation>
    <scope>IDENTIFICATION</scope>
</reference>
<dbReference type="GeneID" id="106589462"/>
<gene>
    <name evidence="5" type="primary">LOC106589462</name>
</gene>
<dbReference type="SUPFAM" id="SSF53920">
    <property type="entry name" value="Fe-only hydrogenase"/>
    <property type="match status" value="1"/>
</dbReference>
<feature type="domain" description="Iron hydrogenase small subunit" evidence="3">
    <location>
        <begin position="416"/>
        <end position="472"/>
    </location>
</feature>
<organism evidence="4 5">
    <name type="scientific">Salmo salar</name>
    <name type="common">Atlantic salmon</name>
    <dbReference type="NCBI Taxonomy" id="8030"/>
    <lineage>
        <taxon>Eukaryota</taxon>
        <taxon>Metazoa</taxon>
        <taxon>Chordata</taxon>
        <taxon>Craniata</taxon>
        <taxon>Vertebrata</taxon>
        <taxon>Euteleostomi</taxon>
        <taxon>Actinopterygii</taxon>
        <taxon>Neopterygii</taxon>
        <taxon>Teleostei</taxon>
        <taxon>Protacanthopterygii</taxon>
        <taxon>Salmoniformes</taxon>
        <taxon>Salmonidae</taxon>
        <taxon>Salmoninae</taxon>
        <taxon>Salmo</taxon>
    </lineage>
</organism>
<keyword evidence="4" id="KW-1185">Reference proteome</keyword>
<dbReference type="AlphaFoldDB" id="A0A1S3Q6C4"/>
<sequence length="501" mass="56393">MSGENIRRRKEKCENCTKQCNKKQSDEGISSLPEKDVANGEVPASSHLLKQQVLLSACLSCEGCVSEEESLKISQQNLEEVARVLGLNKKCDVSKHQVLVVSVCPQSLPFFAVKYGLDIPEATRKLCGFLKSLGVQYVFDTTLAAGFSILESQRDFIQRYSRRHHDSQALPMFTSSCPGWIRYAERVLGSLVTPHICTARSPQQIMGCLVKDYFTKQQKLSPDKLYHIMVAPCFDKKLEAVREEFYNSLLECRDVDCVLTSGEVFHMMEQMKVSLADLDSVPLDHVFSDSVCHVLLRLHVSLGEAGDPALVRHQGRGSEGFLEHIFKYAASELFSLDVEEITYKTLRNRDFQEVCLERDGEVLLQFASVYGFRNIQTLVHRMRKGHVPYQLVEVLSCPGGCVSGRGQAQAQGETGGRVDKALVQQMEEAYSSLPVRLPDTNPGLHILYQDWLEGQDSTHANTLLHTQYTQQSPGQTRTHTQYTQQSPGQTRTHTQPPHIQW</sequence>
<dbReference type="Gene3D" id="3.40.50.1780">
    <property type="match status" value="1"/>
</dbReference>
<dbReference type="KEGG" id="sasa:106589462"/>
<evidence type="ECO:0000313" key="5">
    <source>
        <dbReference type="RefSeq" id="XP_014034954.1"/>
    </source>
</evidence>
<dbReference type="RefSeq" id="XP_014034954.1">
    <property type="nucleotide sequence ID" value="XM_014179479.2"/>
</dbReference>
<dbReference type="OrthoDB" id="10253113at2759"/>
<comment type="similarity">
    <text evidence="1">Belongs to the NARF family.</text>
</comment>
<name>A0A1S3Q6C4_SALSA</name>
<dbReference type="SMART" id="SM00902">
    <property type="entry name" value="Fe_hyd_SSU"/>
    <property type="match status" value="1"/>
</dbReference>
<dbReference type="Gene3D" id="3.40.950.10">
    <property type="entry name" value="Fe-only Hydrogenase (Larger Subunit), Chain L, domain 3"/>
    <property type="match status" value="1"/>
</dbReference>
<dbReference type="InterPro" id="IPR003149">
    <property type="entry name" value="Fe_hydrogenase_ssu"/>
</dbReference>
<accession>A0A1S3Q6C4</accession>
<dbReference type="InterPro" id="IPR004108">
    <property type="entry name" value="Fe_hydrogenase_lsu_C"/>
</dbReference>
<dbReference type="InterPro" id="IPR009016">
    <property type="entry name" value="Fe_hydrogenase"/>
</dbReference>
<proteinExistence type="inferred from homology"/>
<dbReference type="Proteomes" id="UP001652741">
    <property type="component" value="Chromosome ssa28"/>
</dbReference>